<feature type="transmembrane region" description="Helical" evidence="1">
    <location>
        <begin position="187"/>
        <end position="208"/>
    </location>
</feature>
<name>A0A2Z6R082_9GLOM</name>
<accession>A0A2Z6R082</accession>
<gene>
    <name evidence="3" type="ORF">RCL2_001754800</name>
    <name evidence="2" type="ORF">RclHR1_23120002</name>
</gene>
<feature type="transmembrane region" description="Helical" evidence="1">
    <location>
        <begin position="15"/>
        <end position="37"/>
    </location>
</feature>
<evidence type="ECO:0000256" key="1">
    <source>
        <dbReference type="SAM" id="Phobius"/>
    </source>
</evidence>
<keyword evidence="1" id="KW-0812">Transmembrane</keyword>
<proteinExistence type="predicted"/>
<reference evidence="2 4" key="1">
    <citation type="submission" date="2017-11" db="EMBL/GenBank/DDBJ databases">
        <title>The genome of Rhizophagus clarus HR1 reveals common genetic basis of auxotrophy among arbuscular mycorrhizal fungi.</title>
        <authorList>
            <person name="Kobayashi Y."/>
        </authorList>
    </citation>
    <scope>NUCLEOTIDE SEQUENCE [LARGE SCALE GENOMIC DNA]</scope>
    <source>
        <strain evidence="2 4">HR1</strain>
    </source>
</reference>
<reference evidence="3" key="2">
    <citation type="submission" date="2019-10" db="EMBL/GenBank/DDBJ databases">
        <title>Conservation and host-specific expression of non-tandemly repeated heterogenous ribosome RNA gene in arbuscular mycorrhizal fungi.</title>
        <authorList>
            <person name="Maeda T."/>
            <person name="Kobayashi Y."/>
            <person name="Nakagawa T."/>
            <person name="Ezawa T."/>
            <person name="Yamaguchi K."/>
            <person name="Bino T."/>
            <person name="Nishimoto Y."/>
            <person name="Shigenobu S."/>
            <person name="Kawaguchi M."/>
        </authorList>
    </citation>
    <scope>NUCLEOTIDE SEQUENCE</scope>
    <source>
        <strain evidence="3">HR1</strain>
    </source>
</reference>
<protein>
    <submittedName>
        <fullName evidence="2">Uncharacterized protein</fullName>
    </submittedName>
</protein>
<dbReference type="Proteomes" id="UP000615446">
    <property type="component" value="Unassembled WGS sequence"/>
</dbReference>
<sequence>MFLDTICNYRSTEPIWFRFFRGFFAIILTGIIIYYAFIQYQKVGTEASTLIKFEQVTEHILNMSVCTGIPNGIEFISDAADAVTDVTKFRKNVSLYNNDFWLNITINTTNNNNMNENISHNFNGSYCNPYTIPNNLLFLSLESFQFSFDNKPDLIFNYDTYDLYNAITNNNITFGDNEIRTIETAHFSLYLASAYLITYKPIIVYYGVVHILELNPRLEQLPIQLGSNEIYLNIRLNLNSDMLNAGTSRTETTRQYDYTDFISNLGGFYGAIAGIFFLFFGMQRHKPWGLAQKYLFSCTRCRKSLKIYFARKYVSSAGIPLVEKINKRPEGSSLEERVQILETLLRDYYLDDYYLKKVKDVRTKHKKLVKKYNEMNRQGIENTELNTLIV</sequence>
<keyword evidence="1" id="KW-1133">Transmembrane helix</keyword>
<evidence type="ECO:0000313" key="3">
    <source>
        <dbReference type="EMBL" id="GES90715.1"/>
    </source>
</evidence>
<organism evidence="2 4">
    <name type="scientific">Rhizophagus clarus</name>
    <dbReference type="NCBI Taxonomy" id="94130"/>
    <lineage>
        <taxon>Eukaryota</taxon>
        <taxon>Fungi</taxon>
        <taxon>Fungi incertae sedis</taxon>
        <taxon>Mucoromycota</taxon>
        <taxon>Glomeromycotina</taxon>
        <taxon>Glomeromycetes</taxon>
        <taxon>Glomerales</taxon>
        <taxon>Glomeraceae</taxon>
        <taxon>Rhizophagus</taxon>
    </lineage>
</organism>
<comment type="caution">
    <text evidence="2">The sequence shown here is derived from an EMBL/GenBank/DDBJ whole genome shotgun (WGS) entry which is preliminary data.</text>
</comment>
<evidence type="ECO:0000313" key="4">
    <source>
        <dbReference type="Proteomes" id="UP000247702"/>
    </source>
</evidence>
<dbReference type="EMBL" id="BLAL01000196">
    <property type="protein sequence ID" value="GES90715.1"/>
    <property type="molecule type" value="Genomic_DNA"/>
</dbReference>
<dbReference type="EMBL" id="BEXD01001461">
    <property type="protein sequence ID" value="GBB94222.1"/>
    <property type="molecule type" value="Genomic_DNA"/>
</dbReference>
<dbReference type="AlphaFoldDB" id="A0A2Z6R082"/>
<dbReference type="OrthoDB" id="2341611at2759"/>
<keyword evidence="4" id="KW-1185">Reference proteome</keyword>
<evidence type="ECO:0000313" key="2">
    <source>
        <dbReference type="EMBL" id="GBB94222.1"/>
    </source>
</evidence>
<dbReference type="Proteomes" id="UP000247702">
    <property type="component" value="Unassembled WGS sequence"/>
</dbReference>
<feature type="transmembrane region" description="Helical" evidence="1">
    <location>
        <begin position="261"/>
        <end position="280"/>
    </location>
</feature>
<keyword evidence="1" id="KW-0472">Membrane</keyword>